<evidence type="ECO:0000256" key="1">
    <source>
        <dbReference type="SAM" id="MobiDB-lite"/>
    </source>
</evidence>
<sequence length="690" mass="77805">MVQVENEWGKCDESRRWNKLLDGLNSEYGPSRSFEDELQRKNINEADTKDNIRRCRHEVQPSSTASEEWKIQRLQRLLLLHLNNIKKVQYPYRCRPLQRTKALYNSNNPEIVTRLNARSLKHPLSYSVTVRDRKNTEKNEDDPRKTILEVGDPEFSDECQRDLANKLDGLLKAALNEKQKKTLLKSPTRAVVDHIIKNDRNGLNIRLLLKILPETRKRPWSSSGSESMAFLIRALMKPKRLNPETFNGSPPYEKSSNTADHDTDNLITLIKTLLKDKKTDLDRRQNLPNTPQSTYDSATLAVLMTALGLLKTRRTDVESLQKNGLSHQALKKVIYESNALSLLAKPLRFDKGENAFPDVLKKPSENAYTVLQAILLYRIKKNFLETFQRVINDKTLGTNEYNSNTLEYLLKLLTALKEKAADTRNIPQDLLFRILQSPNLRNIPLPARQNLLNDNVKSTVISKYLKDSIYESNILPAIAKILLESKLTKMKPETLGKADTFDQLQALALLNLLSQNGALKDTSRKDSKTGTPNQPGVFVSFAALLQLFAKVLQNPDSNTGNQQISATPLQPAMYSSFGAPYPAGLQSPTMYPARNVQTPTVYPTKDMQSPIAYPAKNAYPIDIMPSSTPLVGKTIPQKTPMPKASLQSSTTISNSGNLEANGFYPNFFWQTGTNTIAIGKLHSFTSILCL</sequence>
<dbReference type="AlphaFoldDB" id="A0A0N5AJ17"/>
<proteinExistence type="predicted"/>
<accession>A0A0N5AJ17</accession>
<evidence type="ECO:0000313" key="2">
    <source>
        <dbReference type="Proteomes" id="UP000046393"/>
    </source>
</evidence>
<name>A0A0N5AJ17_9BILA</name>
<feature type="compositionally biased region" description="Polar residues" evidence="1">
    <location>
        <begin position="244"/>
        <end position="258"/>
    </location>
</feature>
<evidence type="ECO:0000313" key="3">
    <source>
        <dbReference type="WBParaSite" id="SMUV_0000443401-mRNA-1"/>
    </source>
</evidence>
<organism evidence="2 3">
    <name type="scientific">Syphacia muris</name>
    <dbReference type="NCBI Taxonomy" id="451379"/>
    <lineage>
        <taxon>Eukaryota</taxon>
        <taxon>Metazoa</taxon>
        <taxon>Ecdysozoa</taxon>
        <taxon>Nematoda</taxon>
        <taxon>Chromadorea</taxon>
        <taxon>Rhabditida</taxon>
        <taxon>Spirurina</taxon>
        <taxon>Oxyuridomorpha</taxon>
        <taxon>Oxyuroidea</taxon>
        <taxon>Oxyuridae</taxon>
        <taxon>Syphacia</taxon>
    </lineage>
</organism>
<feature type="region of interest" description="Disordered" evidence="1">
    <location>
        <begin position="241"/>
        <end position="260"/>
    </location>
</feature>
<dbReference type="WBParaSite" id="SMUV_0000443401-mRNA-1">
    <property type="protein sequence ID" value="SMUV_0000443401-mRNA-1"/>
    <property type="gene ID" value="SMUV_0000443401"/>
</dbReference>
<keyword evidence="2" id="KW-1185">Reference proteome</keyword>
<protein>
    <submittedName>
        <fullName evidence="3">ANK_REP_REGION domain-containing protein</fullName>
    </submittedName>
</protein>
<reference evidence="3" key="1">
    <citation type="submission" date="2017-02" db="UniProtKB">
        <authorList>
            <consortium name="WormBaseParasite"/>
        </authorList>
    </citation>
    <scope>IDENTIFICATION</scope>
</reference>
<dbReference type="Proteomes" id="UP000046393">
    <property type="component" value="Unplaced"/>
</dbReference>